<name>A0A224XBG8_9LACT</name>
<dbReference type="OrthoDB" id="2418220at2"/>
<gene>
    <name evidence="1" type="ORF">RsY01_871</name>
</gene>
<evidence type="ECO:0000313" key="2">
    <source>
        <dbReference type="Proteomes" id="UP000218689"/>
    </source>
</evidence>
<keyword evidence="2" id="KW-1185">Reference proteome</keyword>
<dbReference type="Pfam" id="PF05339">
    <property type="entry name" value="DUF739"/>
    <property type="match status" value="1"/>
</dbReference>
<comment type="caution">
    <text evidence="1">The sequence shown here is derived from an EMBL/GenBank/DDBJ whole genome shotgun (WGS) entry which is preliminary data.</text>
</comment>
<evidence type="ECO:0008006" key="3">
    <source>
        <dbReference type="Google" id="ProtNLM"/>
    </source>
</evidence>
<proteinExistence type="predicted"/>
<dbReference type="RefSeq" id="WP_094784338.1">
    <property type="nucleotide sequence ID" value="NZ_BEDT01000002.1"/>
</dbReference>
<accession>A0A224XBG8</accession>
<dbReference type="InterPro" id="IPR008003">
    <property type="entry name" value="DUF739"/>
</dbReference>
<sequence length="84" mass="9995">MEKIIFDFSKLRGRIKERYRNESVFSEVAKISKPSLSAKLNNKTYFKPSEIVEISEILEIPDDEVKSYFFKQKVRFSEREMHAS</sequence>
<dbReference type="Proteomes" id="UP000218689">
    <property type="component" value="Unassembled WGS sequence"/>
</dbReference>
<protein>
    <recommendedName>
        <fullName evidence="3">HTH cro/C1-type domain-containing protein</fullName>
    </recommendedName>
</protein>
<dbReference type="AlphaFoldDB" id="A0A224XBG8"/>
<organism evidence="1 2">
    <name type="scientific">Pseudolactococcus reticulitermitis</name>
    <dbReference type="NCBI Taxonomy" id="2025039"/>
    <lineage>
        <taxon>Bacteria</taxon>
        <taxon>Bacillati</taxon>
        <taxon>Bacillota</taxon>
        <taxon>Bacilli</taxon>
        <taxon>Lactobacillales</taxon>
        <taxon>Streptococcaceae</taxon>
        <taxon>Pseudolactococcus</taxon>
    </lineage>
</organism>
<reference evidence="2" key="1">
    <citation type="submission" date="2017-08" db="EMBL/GenBank/DDBJ databases">
        <title>Draft genome sequence of Lactococcus sp. strain Rs-Y01, isolated from the gut of the lower termite Reticulitermes speratus.</title>
        <authorList>
            <person name="Ohkuma M."/>
            <person name="Yuki M."/>
        </authorList>
    </citation>
    <scope>NUCLEOTIDE SEQUENCE [LARGE SCALE GENOMIC DNA]</scope>
    <source>
        <strain evidence="2">Rs-Y01</strain>
    </source>
</reference>
<evidence type="ECO:0000313" key="1">
    <source>
        <dbReference type="EMBL" id="GAX47272.1"/>
    </source>
</evidence>
<dbReference type="EMBL" id="BEDT01000002">
    <property type="protein sequence ID" value="GAX47272.1"/>
    <property type="molecule type" value="Genomic_DNA"/>
</dbReference>